<dbReference type="InterPro" id="IPR000719">
    <property type="entry name" value="Prot_kinase_dom"/>
</dbReference>
<proteinExistence type="predicted"/>
<dbReference type="SMART" id="SM00220">
    <property type="entry name" value="S_TKc"/>
    <property type="match status" value="2"/>
</dbReference>
<dbReference type="SUPFAM" id="SSF51161">
    <property type="entry name" value="Trimeric LpxA-like enzymes"/>
    <property type="match status" value="1"/>
</dbReference>
<feature type="domain" description="Protein kinase" evidence="2">
    <location>
        <begin position="298"/>
        <end position="573"/>
    </location>
</feature>
<dbReference type="PANTHER" id="PTHR23257">
    <property type="entry name" value="SERINE-THREONINE PROTEIN KINASE"/>
    <property type="match status" value="1"/>
</dbReference>
<feature type="domain" description="Protein kinase" evidence="2">
    <location>
        <begin position="1"/>
        <end position="218"/>
    </location>
</feature>
<dbReference type="InterPro" id="IPR011009">
    <property type="entry name" value="Kinase-like_dom_sf"/>
</dbReference>
<feature type="compositionally biased region" description="Low complexity" evidence="1">
    <location>
        <begin position="703"/>
        <end position="738"/>
    </location>
</feature>
<feature type="region of interest" description="Disordered" evidence="1">
    <location>
        <begin position="613"/>
        <end position="675"/>
    </location>
</feature>
<dbReference type="InterPro" id="IPR050167">
    <property type="entry name" value="Ser_Thr_protein_kinase"/>
</dbReference>
<dbReference type="InterPro" id="IPR001245">
    <property type="entry name" value="Ser-Thr/Tyr_kinase_cat_dom"/>
</dbReference>
<feature type="compositionally biased region" description="Polar residues" evidence="1">
    <location>
        <begin position="635"/>
        <end position="675"/>
    </location>
</feature>
<dbReference type="SUPFAM" id="SSF56112">
    <property type="entry name" value="Protein kinase-like (PK-like)"/>
    <property type="match status" value="2"/>
</dbReference>
<evidence type="ECO:0000259" key="2">
    <source>
        <dbReference type="PROSITE" id="PS50011"/>
    </source>
</evidence>
<dbReference type="Proteomes" id="UP001470230">
    <property type="component" value="Unassembled WGS sequence"/>
</dbReference>
<dbReference type="InterPro" id="IPR008271">
    <property type="entry name" value="Ser/Thr_kinase_AS"/>
</dbReference>
<feature type="region of interest" description="Disordered" evidence="1">
    <location>
        <begin position="983"/>
        <end position="1011"/>
    </location>
</feature>
<evidence type="ECO:0000256" key="1">
    <source>
        <dbReference type="SAM" id="MobiDB-lite"/>
    </source>
</evidence>
<dbReference type="PROSITE" id="PS00108">
    <property type="entry name" value="PROTEIN_KINASE_ST"/>
    <property type="match status" value="1"/>
</dbReference>
<accession>A0ABR2HG70</accession>
<protein>
    <recommendedName>
        <fullName evidence="2">Protein kinase domain-containing protein</fullName>
    </recommendedName>
</protein>
<dbReference type="PANTHER" id="PTHR23257:SF974">
    <property type="entry name" value="RECEPTOR-INTERACTING SERINE_THREONINE-PROTEIN KINASE 3"/>
    <property type="match status" value="1"/>
</dbReference>
<dbReference type="Gene3D" id="1.10.510.10">
    <property type="entry name" value="Transferase(Phosphotransferase) domain 1"/>
    <property type="match status" value="2"/>
</dbReference>
<dbReference type="EMBL" id="JAPFFF010000030">
    <property type="protein sequence ID" value="KAK8845714.1"/>
    <property type="molecule type" value="Genomic_DNA"/>
</dbReference>
<organism evidence="3 4">
    <name type="scientific">Tritrichomonas musculus</name>
    <dbReference type="NCBI Taxonomy" id="1915356"/>
    <lineage>
        <taxon>Eukaryota</taxon>
        <taxon>Metamonada</taxon>
        <taxon>Parabasalia</taxon>
        <taxon>Tritrichomonadida</taxon>
        <taxon>Tritrichomonadidae</taxon>
        <taxon>Tritrichomonas</taxon>
    </lineage>
</organism>
<keyword evidence="4" id="KW-1185">Reference proteome</keyword>
<reference evidence="3 4" key="1">
    <citation type="submission" date="2024-04" db="EMBL/GenBank/DDBJ databases">
        <title>Tritrichomonas musculus Genome.</title>
        <authorList>
            <person name="Alves-Ferreira E."/>
            <person name="Grigg M."/>
            <person name="Lorenzi H."/>
            <person name="Galac M."/>
        </authorList>
    </citation>
    <scope>NUCLEOTIDE SEQUENCE [LARGE SCALE GENOMIC DNA]</scope>
    <source>
        <strain evidence="3 4">EAF2021</strain>
    </source>
</reference>
<feature type="compositionally biased region" description="Polar residues" evidence="1">
    <location>
        <begin position="743"/>
        <end position="844"/>
    </location>
</feature>
<dbReference type="Pfam" id="PF00069">
    <property type="entry name" value="Pkinase"/>
    <property type="match status" value="1"/>
</dbReference>
<evidence type="ECO:0000313" key="3">
    <source>
        <dbReference type="EMBL" id="KAK8845714.1"/>
    </source>
</evidence>
<comment type="caution">
    <text evidence="3">The sequence shown here is derived from an EMBL/GenBank/DDBJ whole genome shotgun (WGS) entry which is preliminary data.</text>
</comment>
<sequence>MPNLNYPSIVRFIGYSQFNFKNEERPVIVTDIHENGSLKVILELERRGCEIQEWNDTKKFIVIYGIASGMKYLHSLKILHRDLKPENILLDDFLYPKITDFGLSKYLSDHSKTRSGVCGTLIYMAPEIYNEEYSEACDVYAYSLIVYEILTLEIPYSNISNIYDLIKEVCQKRSRPPLNSSIPYCYQLLLKSCWSHDPKKRPSFSEIVEKLKTNSDFLIGKVDFDEVVSYSKLVNEIININHPIESKKNDQNKEFKIISIPQLKNMLNKATISMMSNVIKTTKTKSSFKDFIFDLKNFNNKVLILKSEYNSIYKVTDIKTNKEYSAHASNVDMNQLGEKEMENISKEMNVISEINYPSLVKLFGFSPVNFKDEPKPVFITETLTNTTLNVVVQNEKKNKILLGWNSTTKLIVIYGIACGMKYLHSRDILHRNLQLTNVYLTENLEPKLINFGNFTHFLIHKSLTFQSTNKVQVTPIYASPEVLASKEYTKASDVYSFAMIVYEIITLEKPFGNLKDFQEFYNEIVKKRSRPSFSKPIAPCYKDLIEKCWLQEPNERPTFNEIVDILKQDQAFIIEEVDKEMFLKYVNKSVLSSNTVNVDEQRGVYSIANANEPKAASRRTKIESNSIKVSEPKAISNSTNVSEPKTISNSTNANKKKTVSNSTNVSKSKAISNSTNISETKAISNSTNISEPKIISNSTNISKSKTISNSTNISKSKTISNSTNVSKSKTISNSTNVSEPKAISNSTNVSKSKTISNSTNISKSKAISDTANVSEPKTISNSTNISKSKTISNSTNISKSKTISNSTNISKSKTISNSTNISKSKTISDSANVSKSKAISDSANVSEPKIISNSTNVSKSKTISDTANVSEPKVISNSTNVSKSKIISNSTNISKSKAISDTANVSEPKIISNSTNVSKSKTISNSTNISEPKAISNSTNVSKSKTISDTANVSEPKTISNATNVSKPKAIPYATNISKPKTAFNAPKISKPKVVSNKTSISKSTKSKKKC</sequence>
<evidence type="ECO:0000313" key="4">
    <source>
        <dbReference type="Proteomes" id="UP001470230"/>
    </source>
</evidence>
<gene>
    <name evidence="3" type="ORF">M9Y10_020632</name>
</gene>
<name>A0ABR2HG70_9EUKA</name>
<feature type="compositionally biased region" description="Low complexity" evidence="1">
    <location>
        <begin position="993"/>
        <end position="1004"/>
    </location>
</feature>
<dbReference type="InterPro" id="IPR011004">
    <property type="entry name" value="Trimer_LpxA-like_sf"/>
</dbReference>
<feature type="region of interest" description="Disordered" evidence="1">
    <location>
        <begin position="703"/>
        <end position="844"/>
    </location>
</feature>
<dbReference type="PROSITE" id="PS50011">
    <property type="entry name" value="PROTEIN_KINASE_DOM"/>
    <property type="match status" value="2"/>
</dbReference>
<dbReference type="Pfam" id="PF07714">
    <property type="entry name" value="PK_Tyr_Ser-Thr"/>
    <property type="match status" value="1"/>
</dbReference>